<evidence type="ECO:0000256" key="1">
    <source>
        <dbReference type="ARBA" id="ARBA00023125"/>
    </source>
</evidence>
<sequence length="728" mass="82042">MTDLIVGKVQPNVLSHRPARIPTDAFVLAGRTLQSGVRLAGTSRFGDDIWFLKHAQLQQQQTELILNFQSIQSAFRLVAKEICFTLLRGVLPPGCESIRSLDSIRSYLTELKKVFDWLESRGITEVAAVTHADVKAFARYIAGLRLSQATKDSRHRGMRLLWLCRSKTSDALRFDPATVISDTRKSRSDSATRRDKENTTDRIPEQVHAPYLVWALHFVDDFANDIVAAHEEWRQLNRWAVPARRRRGQKRASRDEVVKATARVLARYRREKRPLPGWQGEPNRNHLAREARVQRSSLGDTCTAGKMIDEAAAELGVADAAYLRTPVAGLLDGRPWRSPIAYDEVELLTRMLQTACYIVIAFLSGMRDSEVKHIRRGSVKVWRGEDGRVVRRRLTSLAFKGEDDHSGVKATWVISGPAQRAVEVLERLQPARQSFLFALLPPSRGYIAQGGQNSAKTTTATNVDLVAFGRWINDYCRRTGRDDGVPLVNKQEWKITTRQFRRTLAWFIARHPGGVIAGALQYRHLRVQMFEGYAGTSESGFRDEVEAEDAIARGEKLGDLITSHEFHRLTGPAAAEAESRLASFERHVRFDGKVINDRKRLQRHMNRHDPHIYPGEYVTCVHNRDRALCHRGDGSEGPSLPDCQPLRCRNVALTSKNIAHMEDALAAYDRALAPGRAELLAPFERHRLQTLRQEIADFLAATRGRPALRRHHESAPAHRGSGPHGHGG</sequence>
<accession>A0ABY9RVA6</accession>
<dbReference type="InterPro" id="IPR010998">
    <property type="entry name" value="Integrase_recombinase_N"/>
</dbReference>
<dbReference type="Gene3D" id="1.10.443.10">
    <property type="entry name" value="Intergrase catalytic core"/>
    <property type="match status" value="1"/>
</dbReference>
<dbReference type="RefSeq" id="WP_309548226.1">
    <property type="nucleotide sequence ID" value="NZ_CP133762.1"/>
</dbReference>
<gene>
    <name evidence="4" type="ORF">RGF97_08175</name>
</gene>
<name>A0ABY9RVA6_9ACTN</name>
<dbReference type="SUPFAM" id="SSF56349">
    <property type="entry name" value="DNA breaking-rejoining enzymes"/>
    <property type="match status" value="1"/>
</dbReference>
<evidence type="ECO:0000313" key="5">
    <source>
        <dbReference type="Proteomes" id="UP001250858"/>
    </source>
</evidence>
<protein>
    <recommendedName>
        <fullName evidence="6">Integrase</fullName>
    </recommendedName>
</protein>
<dbReference type="Gene3D" id="1.10.150.130">
    <property type="match status" value="1"/>
</dbReference>
<dbReference type="InterPro" id="IPR011010">
    <property type="entry name" value="DNA_brk_join_enz"/>
</dbReference>
<keyword evidence="5" id="KW-1185">Reference proteome</keyword>
<feature type="region of interest" description="Disordered" evidence="3">
    <location>
        <begin position="705"/>
        <end position="728"/>
    </location>
</feature>
<feature type="region of interest" description="Disordered" evidence="3">
    <location>
        <begin position="183"/>
        <end position="202"/>
    </location>
</feature>
<keyword evidence="2" id="KW-0233">DNA recombination</keyword>
<evidence type="ECO:0000313" key="4">
    <source>
        <dbReference type="EMBL" id="WMX44835.1"/>
    </source>
</evidence>
<evidence type="ECO:0000256" key="2">
    <source>
        <dbReference type="ARBA" id="ARBA00023172"/>
    </source>
</evidence>
<evidence type="ECO:0008006" key="6">
    <source>
        <dbReference type="Google" id="ProtNLM"/>
    </source>
</evidence>
<dbReference type="Proteomes" id="UP001250858">
    <property type="component" value="Chromosome"/>
</dbReference>
<keyword evidence="1" id="KW-0238">DNA-binding</keyword>
<reference evidence="4 5" key="1">
    <citation type="submission" date="2023-09" db="EMBL/GenBank/DDBJ databases">
        <title>Complete genome of Streptomyces roseicoloratus T14.</title>
        <authorList>
            <person name="Bashizi T."/>
            <person name="Kim M.-J."/>
            <person name="Lee G."/>
            <person name="Tagele S.B."/>
            <person name="Shin J.-H."/>
        </authorList>
    </citation>
    <scope>NUCLEOTIDE SEQUENCE [LARGE SCALE GENOMIC DNA]</scope>
    <source>
        <strain evidence="4 5">T14</strain>
    </source>
</reference>
<dbReference type="EMBL" id="CP133762">
    <property type="protein sequence ID" value="WMX44835.1"/>
    <property type="molecule type" value="Genomic_DNA"/>
</dbReference>
<evidence type="ECO:0000256" key="3">
    <source>
        <dbReference type="SAM" id="MobiDB-lite"/>
    </source>
</evidence>
<proteinExistence type="predicted"/>
<dbReference type="InterPro" id="IPR013762">
    <property type="entry name" value="Integrase-like_cat_sf"/>
</dbReference>
<organism evidence="4 5">
    <name type="scientific">Streptomyces roseicoloratus</name>
    <dbReference type="NCBI Taxonomy" id="2508722"/>
    <lineage>
        <taxon>Bacteria</taxon>
        <taxon>Bacillati</taxon>
        <taxon>Actinomycetota</taxon>
        <taxon>Actinomycetes</taxon>
        <taxon>Kitasatosporales</taxon>
        <taxon>Streptomycetaceae</taxon>
        <taxon>Streptomyces</taxon>
    </lineage>
</organism>